<reference evidence="1" key="1">
    <citation type="submission" date="2015-04" db="UniProtKB">
        <authorList>
            <consortium name="EnsemblPlants"/>
        </authorList>
    </citation>
    <scope>IDENTIFICATION</scope>
</reference>
<dbReference type="EnsemblPlants" id="OMERI03G25330.1">
    <property type="protein sequence ID" value="OMERI03G25330.1"/>
    <property type="gene ID" value="OMERI03G25330"/>
</dbReference>
<sequence>MEGWCCGNFGGLSPLPAQMQTPRLSSRFGLELSNASMRRPMIWHMGAGGDVFVLTKPDAAAAAAATCSHMLLLCPTLTDILIAQRPPDHHTATGADCLCKMQV</sequence>
<keyword evidence="2" id="KW-1185">Reference proteome</keyword>
<evidence type="ECO:0000313" key="2">
    <source>
        <dbReference type="Proteomes" id="UP000008021"/>
    </source>
</evidence>
<name>A0A0E0D4C8_9ORYZ</name>
<dbReference type="AlphaFoldDB" id="A0A0E0D4C8"/>
<dbReference type="HOGENOM" id="CLU_2268074_0_0_1"/>
<organism evidence="1">
    <name type="scientific">Oryza meridionalis</name>
    <dbReference type="NCBI Taxonomy" id="40149"/>
    <lineage>
        <taxon>Eukaryota</taxon>
        <taxon>Viridiplantae</taxon>
        <taxon>Streptophyta</taxon>
        <taxon>Embryophyta</taxon>
        <taxon>Tracheophyta</taxon>
        <taxon>Spermatophyta</taxon>
        <taxon>Magnoliopsida</taxon>
        <taxon>Liliopsida</taxon>
        <taxon>Poales</taxon>
        <taxon>Poaceae</taxon>
        <taxon>BOP clade</taxon>
        <taxon>Oryzoideae</taxon>
        <taxon>Oryzeae</taxon>
        <taxon>Oryzinae</taxon>
        <taxon>Oryza</taxon>
    </lineage>
</organism>
<dbReference type="Gramene" id="OMERI03G25330.1">
    <property type="protein sequence ID" value="OMERI03G25330.1"/>
    <property type="gene ID" value="OMERI03G25330"/>
</dbReference>
<dbReference type="Proteomes" id="UP000008021">
    <property type="component" value="Chromosome 3"/>
</dbReference>
<accession>A0A0E0D4C8</accession>
<evidence type="ECO:0000313" key="1">
    <source>
        <dbReference type="EnsemblPlants" id="OMERI03G25330.1"/>
    </source>
</evidence>
<proteinExistence type="predicted"/>
<reference evidence="1" key="2">
    <citation type="submission" date="2018-05" db="EMBL/GenBank/DDBJ databases">
        <title>OmerRS3 (Oryza meridionalis Reference Sequence Version 3).</title>
        <authorList>
            <person name="Zhang J."/>
            <person name="Kudrna D."/>
            <person name="Lee S."/>
            <person name="Talag J."/>
            <person name="Welchert J."/>
            <person name="Wing R.A."/>
        </authorList>
    </citation>
    <scope>NUCLEOTIDE SEQUENCE [LARGE SCALE GENOMIC DNA]</scope>
    <source>
        <strain evidence="1">cv. OR44</strain>
    </source>
</reference>
<protein>
    <submittedName>
        <fullName evidence="1">Uncharacterized protein</fullName>
    </submittedName>
</protein>